<dbReference type="AlphaFoldDB" id="A0AAD3D8P2"/>
<keyword evidence="7" id="KW-0732">Signal</keyword>
<dbReference type="InterPro" id="IPR044632">
    <property type="entry name" value="DNAJC25-like"/>
</dbReference>
<keyword evidence="5" id="KW-0143">Chaperone</keyword>
<feature type="chain" id="PRO_5042128824" description="J domain-containing protein" evidence="7">
    <location>
        <begin position="26"/>
        <end position="377"/>
    </location>
</feature>
<name>A0AAD3D8P2_9STRA</name>
<keyword evidence="4 6" id="KW-0472">Membrane</keyword>
<evidence type="ECO:0000256" key="5">
    <source>
        <dbReference type="ARBA" id="ARBA00023186"/>
    </source>
</evidence>
<dbReference type="EMBL" id="BLLK01000060">
    <property type="protein sequence ID" value="GFH58049.1"/>
    <property type="molecule type" value="Genomic_DNA"/>
</dbReference>
<comment type="caution">
    <text evidence="9">The sequence shown here is derived from an EMBL/GenBank/DDBJ whole genome shotgun (WGS) entry which is preliminary data.</text>
</comment>
<evidence type="ECO:0000256" key="6">
    <source>
        <dbReference type="SAM" id="Phobius"/>
    </source>
</evidence>
<dbReference type="InterPro" id="IPR001623">
    <property type="entry name" value="DnaJ_domain"/>
</dbReference>
<evidence type="ECO:0000256" key="7">
    <source>
        <dbReference type="SAM" id="SignalP"/>
    </source>
</evidence>
<evidence type="ECO:0000256" key="3">
    <source>
        <dbReference type="ARBA" id="ARBA00022989"/>
    </source>
</evidence>
<organism evidence="9 10">
    <name type="scientific">Chaetoceros tenuissimus</name>
    <dbReference type="NCBI Taxonomy" id="426638"/>
    <lineage>
        <taxon>Eukaryota</taxon>
        <taxon>Sar</taxon>
        <taxon>Stramenopiles</taxon>
        <taxon>Ochrophyta</taxon>
        <taxon>Bacillariophyta</taxon>
        <taxon>Coscinodiscophyceae</taxon>
        <taxon>Chaetocerotophycidae</taxon>
        <taxon>Chaetocerotales</taxon>
        <taxon>Chaetocerotaceae</taxon>
        <taxon>Chaetoceros</taxon>
    </lineage>
</organism>
<dbReference type="GO" id="GO:0006457">
    <property type="term" value="P:protein folding"/>
    <property type="evidence" value="ECO:0007669"/>
    <property type="project" value="InterPro"/>
</dbReference>
<accession>A0AAD3D8P2</accession>
<dbReference type="PRINTS" id="PR00625">
    <property type="entry name" value="JDOMAIN"/>
</dbReference>
<evidence type="ECO:0000256" key="1">
    <source>
        <dbReference type="ARBA" id="ARBA00004141"/>
    </source>
</evidence>
<evidence type="ECO:0000313" key="9">
    <source>
        <dbReference type="EMBL" id="GFH58049.1"/>
    </source>
</evidence>
<feature type="transmembrane region" description="Helical" evidence="6">
    <location>
        <begin position="148"/>
        <end position="166"/>
    </location>
</feature>
<keyword evidence="10" id="KW-1185">Reference proteome</keyword>
<feature type="domain" description="J" evidence="8">
    <location>
        <begin position="59"/>
        <end position="125"/>
    </location>
</feature>
<evidence type="ECO:0000256" key="4">
    <source>
        <dbReference type="ARBA" id="ARBA00023136"/>
    </source>
</evidence>
<evidence type="ECO:0000256" key="2">
    <source>
        <dbReference type="ARBA" id="ARBA00022692"/>
    </source>
</evidence>
<keyword evidence="2 6" id="KW-0812">Transmembrane</keyword>
<proteinExistence type="predicted"/>
<dbReference type="Proteomes" id="UP001054902">
    <property type="component" value="Unassembled WGS sequence"/>
</dbReference>
<evidence type="ECO:0000259" key="8">
    <source>
        <dbReference type="PROSITE" id="PS50076"/>
    </source>
</evidence>
<protein>
    <recommendedName>
        <fullName evidence="8">J domain-containing protein</fullName>
    </recommendedName>
</protein>
<dbReference type="GO" id="GO:0005789">
    <property type="term" value="C:endoplasmic reticulum membrane"/>
    <property type="evidence" value="ECO:0007669"/>
    <property type="project" value="TreeGrafter"/>
</dbReference>
<sequence>MSRFCRRTAMKVILALLYVAALVRAEDSDSKSANYSSDTPEDNWGSYYDPSNVFCGKHDCYKILGFDYEYPPDKKELTQSYRELSKKWHPDKNKDKKANARFMKINKAYKILTSSKKRKEYDRLRDRPDEYFQKYGQLTYSYKPKSDTLMVVLVLLIIGSVFTWFAQKNRWQQIANRVVKDAVEGLKAGEGGSTESLELRAKAEEILKQQQGGVDFSDLVPGVGKKKNKKTKKEMKAFENEQLRPIIEELVLEIKDFGAGFHQPTWRDILVVRMLKWPFVIGKEITWQVKYYTRRLMKAELNDTEKEVLTSRAVGPVAWESANQKAREEMISMKLWIMENLEEWHELQEVKQLSTKEQKMYNKLKKKQLKNKAGKLD</sequence>
<dbReference type="PANTHER" id="PTHR44176">
    <property type="entry name" value="DNAJ HOMOLOG SUBFAMILY C MEMBER 25"/>
    <property type="match status" value="1"/>
</dbReference>
<reference evidence="9 10" key="1">
    <citation type="journal article" date="2021" name="Sci. Rep.">
        <title>The genome of the diatom Chaetoceros tenuissimus carries an ancient integrated fragment of an extant virus.</title>
        <authorList>
            <person name="Hongo Y."/>
            <person name="Kimura K."/>
            <person name="Takaki Y."/>
            <person name="Yoshida Y."/>
            <person name="Baba S."/>
            <person name="Kobayashi G."/>
            <person name="Nagasaki K."/>
            <person name="Hano T."/>
            <person name="Tomaru Y."/>
        </authorList>
    </citation>
    <scope>NUCLEOTIDE SEQUENCE [LARGE SCALE GENOMIC DNA]</scope>
    <source>
        <strain evidence="9 10">NIES-3715</strain>
    </source>
</reference>
<dbReference type="Pfam" id="PF00226">
    <property type="entry name" value="DnaJ"/>
    <property type="match status" value="1"/>
</dbReference>
<keyword evidence="3 6" id="KW-1133">Transmembrane helix</keyword>
<comment type="subcellular location">
    <subcellularLocation>
        <location evidence="1">Membrane</location>
        <topology evidence="1">Multi-pass membrane protein</topology>
    </subcellularLocation>
</comment>
<dbReference type="SMART" id="SM00271">
    <property type="entry name" value="DnaJ"/>
    <property type="match status" value="1"/>
</dbReference>
<dbReference type="Gene3D" id="1.10.287.110">
    <property type="entry name" value="DnaJ domain"/>
    <property type="match status" value="1"/>
</dbReference>
<dbReference type="InterPro" id="IPR036869">
    <property type="entry name" value="J_dom_sf"/>
</dbReference>
<dbReference type="CDD" id="cd06257">
    <property type="entry name" value="DnaJ"/>
    <property type="match status" value="1"/>
</dbReference>
<feature type="signal peptide" evidence="7">
    <location>
        <begin position="1"/>
        <end position="25"/>
    </location>
</feature>
<dbReference type="SUPFAM" id="SSF46565">
    <property type="entry name" value="Chaperone J-domain"/>
    <property type="match status" value="1"/>
</dbReference>
<evidence type="ECO:0000313" key="10">
    <source>
        <dbReference type="Proteomes" id="UP001054902"/>
    </source>
</evidence>
<dbReference type="PANTHER" id="PTHR44176:SF1">
    <property type="entry name" value="DNAJ HOMOLOG SUBFAMILY C MEMBER 25"/>
    <property type="match status" value="1"/>
</dbReference>
<dbReference type="PROSITE" id="PS50076">
    <property type="entry name" value="DNAJ_2"/>
    <property type="match status" value="1"/>
</dbReference>
<gene>
    <name evidence="9" type="ORF">CTEN210_14525</name>
</gene>